<feature type="region of interest" description="Disordered" evidence="1">
    <location>
        <begin position="1"/>
        <end position="49"/>
    </location>
</feature>
<dbReference type="AlphaFoldDB" id="A0A183J379"/>
<proteinExistence type="predicted"/>
<evidence type="ECO:0000313" key="3">
    <source>
        <dbReference type="Proteomes" id="UP000270296"/>
    </source>
</evidence>
<evidence type="ECO:0000256" key="1">
    <source>
        <dbReference type="SAM" id="MobiDB-lite"/>
    </source>
</evidence>
<sequence>MVATKGSVGDVVQRERSVDNENVQPGAMPMKNANDENSRLTTAPVSNGFMPGRTAGWSADFLTIEKFRILCRYDVSKRGTG</sequence>
<keyword evidence="3" id="KW-1185">Reference proteome</keyword>
<evidence type="ECO:0000313" key="4">
    <source>
        <dbReference type="WBParaSite" id="SBAD_0001069101-mRNA-1"/>
    </source>
</evidence>
<accession>A0A183J379</accession>
<organism evidence="4">
    <name type="scientific">Soboliphyme baturini</name>
    <dbReference type="NCBI Taxonomy" id="241478"/>
    <lineage>
        <taxon>Eukaryota</taxon>
        <taxon>Metazoa</taxon>
        <taxon>Ecdysozoa</taxon>
        <taxon>Nematoda</taxon>
        <taxon>Enoplea</taxon>
        <taxon>Dorylaimia</taxon>
        <taxon>Dioctophymatida</taxon>
        <taxon>Dioctophymatoidea</taxon>
        <taxon>Soboliphymatidae</taxon>
        <taxon>Soboliphyme</taxon>
    </lineage>
</organism>
<dbReference type="WBParaSite" id="SBAD_0001069101-mRNA-1">
    <property type="protein sequence ID" value="SBAD_0001069101-mRNA-1"/>
    <property type="gene ID" value="SBAD_0001069101"/>
</dbReference>
<evidence type="ECO:0000313" key="2">
    <source>
        <dbReference type="EMBL" id="VDP30873.1"/>
    </source>
</evidence>
<dbReference type="EMBL" id="UZAM01013918">
    <property type="protein sequence ID" value="VDP30873.1"/>
    <property type="molecule type" value="Genomic_DNA"/>
</dbReference>
<protein>
    <submittedName>
        <fullName evidence="4">Integrase</fullName>
    </submittedName>
</protein>
<reference evidence="4" key="1">
    <citation type="submission" date="2016-06" db="UniProtKB">
        <authorList>
            <consortium name="WormBaseParasite"/>
        </authorList>
    </citation>
    <scope>IDENTIFICATION</scope>
</reference>
<gene>
    <name evidence="2" type="ORF">SBAD_LOCUS10327</name>
</gene>
<dbReference type="Proteomes" id="UP000270296">
    <property type="component" value="Unassembled WGS sequence"/>
</dbReference>
<reference evidence="2 3" key="2">
    <citation type="submission" date="2018-11" db="EMBL/GenBank/DDBJ databases">
        <authorList>
            <consortium name="Pathogen Informatics"/>
        </authorList>
    </citation>
    <scope>NUCLEOTIDE SEQUENCE [LARGE SCALE GENOMIC DNA]</scope>
</reference>
<name>A0A183J379_9BILA</name>